<dbReference type="EMBL" id="JAGKQM010000015">
    <property type="protein sequence ID" value="KAH0880473.1"/>
    <property type="molecule type" value="Genomic_DNA"/>
</dbReference>
<feature type="region of interest" description="Disordered" evidence="1">
    <location>
        <begin position="47"/>
        <end position="70"/>
    </location>
</feature>
<gene>
    <name evidence="2" type="ORF">HID58_067867</name>
</gene>
<evidence type="ECO:0000256" key="1">
    <source>
        <dbReference type="SAM" id="MobiDB-lite"/>
    </source>
</evidence>
<keyword evidence="3" id="KW-1185">Reference proteome</keyword>
<protein>
    <submittedName>
        <fullName evidence="2">Uncharacterized protein</fullName>
    </submittedName>
</protein>
<comment type="caution">
    <text evidence="2">The sequence shown here is derived from an EMBL/GenBank/DDBJ whole genome shotgun (WGS) entry which is preliminary data.</text>
</comment>
<reference evidence="2 3" key="1">
    <citation type="submission" date="2021-05" db="EMBL/GenBank/DDBJ databases">
        <title>Genome Assembly of Synthetic Allotetraploid Brassica napus Reveals Homoeologous Exchanges between Subgenomes.</title>
        <authorList>
            <person name="Davis J.T."/>
        </authorList>
    </citation>
    <scope>NUCLEOTIDE SEQUENCE [LARGE SCALE GENOMIC DNA]</scope>
    <source>
        <strain evidence="3">cv. Da-Ae</strain>
        <tissue evidence="2">Seedling</tissue>
    </source>
</reference>
<evidence type="ECO:0000313" key="2">
    <source>
        <dbReference type="EMBL" id="KAH0880473.1"/>
    </source>
</evidence>
<dbReference type="Proteomes" id="UP000824890">
    <property type="component" value="Unassembled WGS sequence"/>
</dbReference>
<sequence length="70" mass="7583">MEVCPSKIINNEVQDTIIVDPTTPQASAFESPCFTVLGGVIEVETEPSSSLSLTRGGREAKPPIKYQDME</sequence>
<proteinExistence type="predicted"/>
<name>A0ABQ7ZJW6_BRANA</name>
<feature type="compositionally biased region" description="Basic and acidic residues" evidence="1">
    <location>
        <begin position="56"/>
        <end position="70"/>
    </location>
</feature>
<evidence type="ECO:0000313" key="3">
    <source>
        <dbReference type="Proteomes" id="UP000824890"/>
    </source>
</evidence>
<accession>A0ABQ7ZJW6</accession>
<organism evidence="2 3">
    <name type="scientific">Brassica napus</name>
    <name type="common">Rape</name>
    <dbReference type="NCBI Taxonomy" id="3708"/>
    <lineage>
        <taxon>Eukaryota</taxon>
        <taxon>Viridiplantae</taxon>
        <taxon>Streptophyta</taxon>
        <taxon>Embryophyta</taxon>
        <taxon>Tracheophyta</taxon>
        <taxon>Spermatophyta</taxon>
        <taxon>Magnoliopsida</taxon>
        <taxon>eudicotyledons</taxon>
        <taxon>Gunneridae</taxon>
        <taxon>Pentapetalae</taxon>
        <taxon>rosids</taxon>
        <taxon>malvids</taxon>
        <taxon>Brassicales</taxon>
        <taxon>Brassicaceae</taxon>
        <taxon>Brassiceae</taxon>
        <taxon>Brassica</taxon>
    </lineage>
</organism>